<keyword evidence="4" id="KW-1185">Reference proteome</keyword>
<dbReference type="InterPro" id="IPR037847">
    <property type="entry name" value="GRAMDC4"/>
</dbReference>
<accession>A0A0C3G3M6</accession>
<dbReference type="HOGENOM" id="CLU_026646_0_0_1"/>
<evidence type="ECO:0000313" key="4">
    <source>
        <dbReference type="Proteomes" id="UP000054166"/>
    </source>
</evidence>
<protein>
    <submittedName>
        <fullName evidence="3">Uncharacterized protein</fullName>
    </submittedName>
</protein>
<keyword evidence="2" id="KW-0472">Membrane</keyword>
<reference evidence="4" key="2">
    <citation type="submission" date="2015-01" db="EMBL/GenBank/DDBJ databases">
        <title>Evolutionary Origins and Diversification of the Mycorrhizal Mutualists.</title>
        <authorList>
            <consortium name="DOE Joint Genome Institute"/>
            <consortium name="Mycorrhizal Genomics Consortium"/>
            <person name="Kohler A."/>
            <person name="Kuo A."/>
            <person name="Nagy L.G."/>
            <person name="Floudas D."/>
            <person name="Copeland A."/>
            <person name="Barry K.W."/>
            <person name="Cichocki N."/>
            <person name="Veneault-Fourrey C."/>
            <person name="LaButti K."/>
            <person name="Lindquist E.A."/>
            <person name="Lipzen A."/>
            <person name="Lundell T."/>
            <person name="Morin E."/>
            <person name="Murat C."/>
            <person name="Riley R."/>
            <person name="Ohm R."/>
            <person name="Sun H."/>
            <person name="Tunlid A."/>
            <person name="Henrissat B."/>
            <person name="Grigoriev I.V."/>
            <person name="Hibbett D.S."/>
            <person name="Martin F."/>
        </authorList>
    </citation>
    <scope>NUCLEOTIDE SEQUENCE [LARGE SCALE GENOMIC DNA]</scope>
    <source>
        <strain evidence="4">F 1598</strain>
    </source>
</reference>
<feature type="region of interest" description="Disordered" evidence="1">
    <location>
        <begin position="351"/>
        <end position="379"/>
    </location>
</feature>
<feature type="compositionally biased region" description="Polar residues" evidence="1">
    <location>
        <begin position="521"/>
        <end position="531"/>
    </location>
</feature>
<dbReference type="STRING" id="765440.A0A0C3G3M6"/>
<feature type="transmembrane region" description="Helical" evidence="2">
    <location>
        <begin position="431"/>
        <end position="449"/>
    </location>
</feature>
<sequence>MAANCGLHMQPSFARHYIPQVEARSPSGNPVIHSYYYTKHPGMALNASAPPVPPNASVQPSELTRRRLQSITGTIDDDATESDQDIPAIPAQQGENEVEDELSEQQLRELYDSEEIDRFLNLFSAYVTEVRLPGSSGPARRQTNESRLDVNEIMVEPKEGEPEEDDWVPIHGTPEPSRDVPTAPKAPSRYLSEHIAQHYIIPYLPPAPLPPPLFTFGRLRVTTQRLHLAVEPVYKPFFADLGQLARWESRRLSFVYCVLFWVLWWHNLLLPSLFFRVFYAIIRRRIFPYPTLQELRQRRKEVARANVFGDAVRARLTPSSPFGIQELWRIFKVFNKPKVDKAKNVMKDKGKNREGVDNARGVMPDGNGGQNPNSELGGLPAEETATVLDNSKDIKRDKDAKRAILQTVGDIADLHERIKNIAIWRRPTSSYVYSGVAFFLFLVTLFLPAKYIAKLVYAVGGIFFWHIAPIIAAMPAADRARLPPAFNDIPSDADYAMELISQRVASGLSIKPPKKPKKPQNRNVETISIQSQTEQKPVDWKKWGERAALGKAWANDGKRLFTGDEWRQTGTWPPCNPLMPEPVLLHGMPSPRVETHTFPAQHTSAPGLITLTPVTFFFTPLMSSTAKVTIAFSDLRGVKKTGLLQGLSLRWAETQDDKGTEKEERFIWVGDRDELFARLIGPNGHRWLKV</sequence>
<feature type="region of interest" description="Disordered" evidence="1">
    <location>
        <begin position="509"/>
        <end position="531"/>
    </location>
</feature>
<feature type="transmembrane region" description="Helical" evidence="2">
    <location>
        <begin position="258"/>
        <end position="279"/>
    </location>
</feature>
<dbReference type="PANTHER" id="PTHR37402:SF1">
    <property type="entry name" value="GRAM DOMAIN-CONTAINING PROTEIN 4"/>
    <property type="match status" value="1"/>
</dbReference>
<dbReference type="GO" id="GO:0006915">
    <property type="term" value="P:apoptotic process"/>
    <property type="evidence" value="ECO:0007669"/>
    <property type="project" value="InterPro"/>
</dbReference>
<dbReference type="EMBL" id="KN832985">
    <property type="protein sequence ID" value="KIM85186.1"/>
    <property type="molecule type" value="Genomic_DNA"/>
</dbReference>
<name>A0A0C3G3M6_PILCF</name>
<organism evidence="3 4">
    <name type="scientific">Piloderma croceum (strain F 1598)</name>
    <dbReference type="NCBI Taxonomy" id="765440"/>
    <lineage>
        <taxon>Eukaryota</taxon>
        <taxon>Fungi</taxon>
        <taxon>Dikarya</taxon>
        <taxon>Basidiomycota</taxon>
        <taxon>Agaricomycotina</taxon>
        <taxon>Agaricomycetes</taxon>
        <taxon>Agaricomycetidae</taxon>
        <taxon>Atheliales</taxon>
        <taxon>Atheliaceae</taxon>
        <taxon>Piloderma</taxon>
    </lineage>
</organism>
<dbReference type="InParanoid" id="A0A0C3G3M6"/>
<dbReference type="Proteomes" id="UP000054166">
    <property type="component" value="Unassembled WGS sequence"/>
</dbReference>
<feature type="region of interest" description="Disordered" evidence="1">
    <location>
        <begin position="74"/>
        <end position="103"/>
    </location>
</feature>
<evidence type="ECO:0000256" key="1">
    <source>
        <dbReference type="SAM" id="MobiDB-lite"/>
    </source>
</evidence>
<keyword evidence="2" id="KW-1133">Transmembrane helix</keyword>
<evidence type="ECO:0000313" key="3">
    <source>
        <dbReference type="EMBL" id="KIM85186.1"/>
    </source>
</evidence>
<dbReference type="AlphaFoldDB" id="A0A0C3G3M6"/>
<evidence type="ECO:0000256" key="2">
    <source>
        <dbReference type="SAM" id="Phobius"/>
    </source>
</evidence>
<dbReference type="PANTHER" id="PTHR37402">
    <property type="entry name" value="GRAM DOMAIN-CONTAINING PROTEIN 4"/>
    <property type="match status" value="1"/>
</dbReference>
<reference evidence="3 4" key="1">
    <citation type="submission" date="2014-04" db="EMBL/GenBank/DDBJ databases">
        <authorList>
            <consortium name="DOE Joint Genome Institute"/>
            <person name="Kuo A."/>
            <person name="Tarkka M."/>
            <person name="Buscot F."/>
            <person name="Kohler A."/>
            <person name="Nagy L.G."/>
            <person name="Floudas D."/>
            <person name="Copeland A."/>
            <person name="Barry K.W."/>
            <person name="Cichocki N."/>
            <person name="Veneault-Fourrey C."/>
            <person name="LaButti K."/>
            <person name="Lindquist E.A."/>
            <person name="Lipzen A."/>
            <person name="Lundell T."/>
            <person name="Morin E."/>
            <person name="Murat C."/>
            <person name="Sun H."/>
            <person name="Tunlid A."/>
            <person name="Henrissat B."/>
            <person name="Grigoriev I.V."/>
            <person name="Hibbett D.S."/>
            <person name="Martin F."/>
            <person name="Nordberg H.P."/>
            <person name="Cantor M.N."/>
            <person name="Hua S.X."/>
        </authorList>
    </citation>
    <scope>NUCLEOTIDE SEQUENCE [LARGE SCALE GENOMIC DNA]</scope>
    <source>
        <strain evidence="3 4">F 1598</strain>
    </source>
</reference>
<proteinExistence type="predicted"/>
<feature type="transmembrane region" description="Helical" evidence="2">
    <location>
        <begin position="455"/>
        <end position="477"/>
    </location>
</feature>
<keyword evidence="2" id="KW-0812">Transmembrane</keyword>
<dbReference type="OrthoDB" id="1708389at2759"/>
<gene>
    <name evidence="3" type="ORF">PILCRDRAFT_5540</name>
</gene>
<feature type="compositionally biased region" description="Acidic residues" evidence="1">
    <location>
        <begin position="75"/>
        <end position="84"/>
    </location>
</feature>